<name>I0Z5I6_COCSC</name>
<dbReference type="GO" id="GO:0055085">
    <property type="term" value="P:transmembrane transport"/>
    <property type="evidence" value="ECO:0007669"/>
    <property type="project" value="InterPro"/>
</dbReference>
<dbReference type="STRING" id="574566.I0Z5I6"/>
<organism evidence="11 12">
    <name type="scientific">Coccomyxa subellipsoidea (strain C-169)</name>
    <name type="common">Green microalga</name>
    <dbReference type="NCBI Taxonomy" id="574566"/>
    <lineage>
        <taxon>Eukaryota</taxon>
        <taxon>Viridiplantae</taxon>
        <taxon>Chlorophyta</taxon>
        <taxon>core chlorophytes</taxon>
        <taxon>Trebouxiophyceae</taxon>
        <taxon>Trebouxiophyceae incertae sedis</taxon>
        <taxon>Coccomyxaceae</taxon>
        <taxon>Coccomyxa</taxon>
        <taxon>Coccomyxa subellipsoidea</taxon>
    </lineage>
</organism>
<comment type="caution">
    <text evidence="11">The sequence shown here is derived from an EMBL/GenBank/DDBJ whole genome shotgun (WGS) entry which is preliminary data.</text>
</comment>
<evidence type="ECO:0000256" key="4">
    <source>
        <dbReference type="ARBA" id="ARBA00022692"/>
    </source>
</evidence>
<keyword evidence="5" id="KW-0677">Repeat</keyword>
<dbReference type="GO" id="GO:0016020">
    <property type="term" value="C:membrane"/>
    <property type="evidence" value="ECO:0007669"/>
    <property type="project" value="UniProtKB-SubCell"/>
</dbReference>
<dbReference type="FunFam" id="1.50.40.10:FF:000090">
    <property type="entry name" value="Folate transporter 1, chloroplastic"/>
    <property type="match status" value="1"/>
</dbReference>
<keyword evidence="4 8" id="KW-0812">Transmembrane</keyword>
<evidence type="ECO:0000256" key="8">
    <source>
        <dbReference type="PROSITE-ProRule" id="PRU00282"/>
    </source>
</evidence>
<dbReference type="InterPro" id="IPR018108">
    <property type="entry name" value="MCP_transmembrane"/>
</dbReference>
<evidence type="ECO:0000313" key="12">
    <source>
        <dbReference type="Proteomes" id="UP000007264"/>
    </source>
</evidence>
<dbReference type="GeneID" id="17043909"/>
<dbReference type="PANTHER" id="PTHR45683">
    <property type="entry name" value="MITOCHONDRIAL NICOTINAMIDE ADENINE DINUCLEOTIDE TRANSPORTER 1-RELATED-RELATED"/>
    <property type="match status" value="1"/>
</dbReference>
<protein>
    <submittedName>
        <fullName evidence="11">Mitochondrial carrier</fullName>
    </submittedName>
</protein>
<dbReference type="InterPro" id="IPR023395">
    <property type="entry name" value="MCP_dom_sf"/>
</dbReference>
<keyword evidence="3 9" id="KW-0813">Transport</keyword>
<feature type="repeat" description="Solcar" evidence="8">
    <location>
        <begin position="105"/>
        <end position="194"/>
    </location>
</feature>
<dbReference type="Proteomes" id="UP000007264">
    <property type="component" value="Unassembled WGS sequence"/>
</dbReference>
<evidence type="ECO:0000256" key="3">
    <source>
        <dbReference type="ARBA" id="ARBA00022448"/>
    </source>
</evidence>
<dbReference type="InterPro" id="IPR044712">
    <property type="entry name" value="SLC25A32-like"/>
</dbReference>
<evidence type="ECO:0000256" key="7">
    <source>
        <dbReference type="ARBA" id="ARBA00023136"/>
    </source>
</evidence>
<keyword evidence="6 10" id="KW-1133">Transmembrane helix</keyword>
<keyword evidence="12" id="KW-1185">Reference proteome</keyword>
<gene>
    <name evidence="11" type="ORF">COCSUDRAFT_35450</name>
</gene>
<reference evidence="11 12" key="1">
    <citation type="journal article" date="2012" name="Genome Biol.">
        <title>The genome of the polar eukaryotic microalga coccomyxa subellipsoidea reveals traits of cold adaptation.</title>
        <authorList>
            <person name="Blanc G."/>
            <person name="Agarkova I."/>
            <person name="Grimwood J."/>
            <person name="Kuo A."/>
            <person name="Brueggeman A."/>
            <person name="Dunigan D."/>
            <person name="Gurnon J."/>
            <person name="Ladunga I."/>
            <person name="Lindquist E."/>
            <person name="Lucas S."/>
            <person name="Pangilinan J."/>
            <person name="Proschold T."/>
            <person name="Salamov A."/>
            <person name="Schmutz J."/>
            <person name="Weeks D."/>
            <person name="Yamada T."/>
            <person name="Claverie J.M."/>
            <person name="Grigoriev I."/>
            <person name="Van Etten J."/>
            <person name="Lomsadze A."/>
            <person name="Borodovsky M."/>
        </authorList>
    </citation>
    <scope>NUCLEOTIDE SEQUENCE [LARGE SCALE GENOMIC DNA]</scope>
    <source>
        <strain evidence="11 12">C-169</strain>
    </source>
</reference>
<evidence type="ECO:0000256" key="6">
    <source>
        <dbReference type="ARBA" id="ARBA00022989"/>
    </source>
</evidence>
<dbReference type="OrthoDB" id="269120at2759"/>
<evidence type="ECO:0000256" key="2">
    <source>
        <dbReference type="ARBA" id="ARBA00006375"/>
    </source>
</evidence>
<dbReference type="AlphaFoldDB" id="I0Z5I6"/>
<evidence type="ECO:0000313" key="11">
    <source>
        <dbReference type="EMBL" id="EIE25905.1"/>
    </source>
</evidence>
<dbReference type="SUPFAM" id="SSF103506">
    <property type="entry name" value="Mitochondrial carrier"/>
    <property type="match status" value="1"/>
</dbReference>
<dbReference type="GO" id="GO:0006862">
    <property type="term" value="P:nucleotide transport"/>
    <property type="evidence" value="ECO:0007669"/>
    <property type="project" value="InterPro"/>
</dbReference>
<proteinExistence type="inferred from homology"/>
<keyword evidence="7 8" id="KW-0472">Membrane</keyword>
<accession>I0Z5I6</accession>
<dbReference type="KEGG" id="csl:COCSUDRAFT_35450"/>
<comment type="similarity">
    <text evidence="2 9">Belongs to the mitochondrial carrier (TC 2.A.29) family.</text>
</comment>
<feature type="transmembrane region" description="Helical" evidence="10">
    <location>
        <begin position="66"/>
        <end position="89"/>
    </location>
</feature>
<feature type="transmembrane region" description="Helical" evidence="10">
    <location>
        <begin position="109"/>
        <end position="131"/>
    </location>
</feature>
<evidence type="ECO:0000256" key="5">
    <source>
        <dbReference type="ARBA" id="ARBA00022737"/>
    </source>
</evidence>
<dbReference type="PROSITE" id="PS50920">
    <property type="entry name" value="SOLCAR"/>
    <property type="match status" value="3"/>
</dbReference>
<sequence length="307" mass="34045">MSNSEHSWKHAVAGCTAGLVSVLALHPLDVVKTRLQVQDGVAGVLPVYYGTRDALFRIVQDEGWRALYAGISPALLGAGLSWGIYFTAYNNAKMRWQGLRNEASLSAPLHLLSAAEAGCIVCLLTNPIWVIKTRLQLQRRAARLSNPYRGFGHAVRQIAKEEGFAGFYRGLLPSLLLVSHGAIQFMVYEELKKAASGPLMRDNDSKQPLNSLEISVIGAVSKLAASIVTYPSQVVRARIQQRQDQFRGVRYDSGLRTLQVTMRREGVRGLYKGLLPNVLRVMPQSAITFLIYEKVMQLLDNQIQWPA</sequence>
<dbReference type="Pfam" id="PF00153">
    <property type="entry name" value="Mito_carr"/>
    <property type="match status" value="3"/>
</dbReference>
<dbReference type="Gene3D" id="1.50.40.10">
    <property type="entry name" value="Mitochondrial carrier domain"/>
    <property type="match status" value="1"/>
</dbReference>
<dbReference type="EMBL" id="AGSI01000003">
    <property type="protein sequence ID" value="EIE25905.1"/>
    <property type="molecule type" value="Genomic_DNA"/>
</dbReference>
<evidence type="ECO:0000256" key="1">
    <source>
        <dbReference type="ARBA" id="ARBA00004141"/>
    </source>
</evidence>
<feature type="repeat" description="Solcar" evidence="8">
    <location>
        <begin position="209"/>
        <end position="298"/>
    </location>
</feature>
<evidence type="ECO:0000256" key="9">
    <source>
        <dbReference type="RuleBase" id="RU000488"/>
    </source>
</evidence>
<dbReference type="RefSeq" id="XP_005650449.1">
    <property type="nucleotide sequence ID" value="XM_005650392.1"/>
</dbReference>
<comment type="subcellular location">
    <subcellularLocation>
        <location evidence="1">Membrane</location>
        <topology evidence="1">Multi-pass membrane protein</topology>
    </subcellularLocation>
</comment>
<evidence type="ECO:0000256" key="10">
    <source>
        <dbReference type="SAM" id="Phobius"/>
    </source>
</evidence>
<dbReference type="eggNOG" id="KOG0764">
    <property type="taxonomic scope" value="Eukaryota"/>
</dbReference>
<feature type="repeat" description="Solcar" evidence="8">
    <location>
        <begin position="5"/>
        <end position="95"/>
    </location>
</feature>